<proteinExistence type="predicted"/>
<accession>A0ABP9UAR5</accession>
<keyword evidence="5" id="KW-0406">Ion transport</keyword>
<feature type="transmembrane region" description="Helical" evidence="8">
    <location>
        <begin position="205"/>
        <end position="226"/>
    </location>
</feature>
<keyword evidence="11" id="KW-1185">Reference proteome</keyword>
<dbReference type="SUPFAM" id="SSF81324">
    <property type="entry name" value="Voltage-gated potassium channels"/>
    <property type="match status" value="1"/>
</dbReference>
<evidence type="ECO:0000256" key="4">
    <source>
        <dbReference type="ARBA" id="ARBA00022989"/>
    </source>
</evidence>
<dbReference type="PANTHER" id="PTHR11537">
    <property type="entry name" value="VOLTAGE-GATED POTASSIUM CHANNEL"/>
    <property type="match status" value="1"/>
</dbReference>
<organism evidence="10 11">
    <name type="scientific">Ureaplasma ceti</name>
    <dbReference type="NCBI Taxonomy" id="3119530"/>
    <lineage>
        <taxon>Bacteria</taxon>
        <taxon>Bacillati</taxon>
        <taxon>Mycoplasmatota</taxon>
        <taxon>Mycoplasmoidales</taxon>
        <taxon>Mycoplasmoidaceae</taxon>
        <taxon>Ureaplasma</taxon>
    </lineage>
</organism>
<dbReference type="Proteomes" id="UP001449582">
    <property type="component" value="Unassembled WGS sequence"/>
</dbReference>
<evidence type="ECO:0000256" key="5">
    <source>
        <dbReference type="ARBA" id="ARBA00023065"/>
    </source>
</evidence>
<comment type="caution">
    <text evidence="10">The sequence shown here is derived from an EMBL/GenBank/DDBJ whole genome shotgun (WGS) entry which is preliminary data.</text>
</comment>
<feature type="transmembrane region" description="Helical" evidence="8">
    <location>
        <begin position="53"/>
        <end position="82"/>
    </location>
</feature>
<feature type="domain" description="Potassium channel" evidence="9">
    <location>
        <begin position="295"/>
        <end position="353"/>
    </location>
</feature>
<keyword evidence="4 8" id="KW-1133">Transmembrane helix</keyword>
<keyword evidence="6 8" id="KW-0472">Membrane</keyword>
<evidence type="ECO:0000256" key="6">
    <source>
        <dbReference type="ARBA" id="ARBA00023136"/>
    </source>
</evidence>
<dbReference type="PANTHER" id="PTHR11537:SF254">
    <property type="entry name" value="POTASSIUM VOLTAGE-GATED CHANNEL PROTEIN SHAB"/>
    <property type="match status" value="1"/>
</dbReference>
<feature type="transmembrane region" description="Helical" evidence="8">
    <location>
        <begin position="246"/>
        <end position="268"/>
    </location>
</feature>
<keyword evidence="7" id="KW-0407">Ion channel</keyword>
<evidence type="ECO:0000256" key="7">
    <source>
        <dbReference type="ARBA" id="ARBA00023303"/>
    </source>
</evidence>
<comment type="subcellular location">
    <subcellularLocation>
        <location evidence="1">Membrane</location>
        <topology evidence="1">Multi-pass membrane protein</topology>
    </subcellularLocation>
</comment>
<keyword evidence="3 8" id="KW-0812">Transmembrane</keyword>
<feature type="transmembrane region" description="Helical" evidence="8">
    <location>
        <begin position="329"/>
        <end position="352"/>
    </location>
</feature>
<dbReference type="RefSeq" id="WP_353289730.1">
    <property type="nucleotide sequence ID" value="NZ_BAABQM010000002.1"/>
</dbReference>
<gene>
    <name evidence="10" type="ORF">UREOM_2750</name>
</gene>
<evidence type="ECO:0000256" key="8">
    <source>
        <dbReference type="SAM" id="Phobius"/>
    </source>
</evidence>
<feature type="transmembrane region" description="Helical" evidence="8">
    <location>
        <begin position="300"/>
        <end position="317"/>
    </location>
</feature>
<dbReference type="Pfam" id="PF07885">
    <property type="entry name" value="Ion_trans_2"/>
    <property type="match status" value="1"/>
</dbReference>
<keyword evidence="2" id="KW-0813">Transport</keyword>
<reference evidence="10" key="1">
    <citation type="submission" date="2024-02" db="EMBL/GenBank/DDBJ databases">
        <title>Draft genome sequence of new strains in genus Ureaplasma.</title>
        <authorList>
            <person name="Nakajima Y."/>
            <person name="Segawa T."/>
        </authorList>
    </citation>
    <scope>NUCLEOTIDE SEQUENCE [LARGE SCALE GENOMIC DNA]</scope>
    <source>
        <strain evidence="10">OM1</strain>
    </source>
</reference>
<feature type="transmembrane region" description="Helical" evidence="8">
    <location>
        <begin position="140"/>
        <end position="162"/>
    </location>
</feature>
<dbReference type="InterPro" id="IPR028325">
    <property type="entry name" value="VG_K_chnl"/>
</dbReference>
<feature type="transmembrane region" description="Helical" evidence="8">
    <location>
        <begin position="102"/>
        <end position="120"/>
    </location>
</feature>
<evidence type="ECO:0000313" key="11">
    <source>
        <dbReference type="Proteomes" id="UP001449582"/>
    </source>
</evidence>
<dbReference type="EMBL" id="BAABQM010000002">
    <property type="protein sequence ID" value="GAA5414564.1"/>
    <property type="molecule type" value="Genomic_DNA"/>
</dbReference>
<evidence type="ECO:0000256" key="2">
    <source>
        <dbReference type="ARBA" id="ARBA00022448"/>
    </source>
</evidence>
<evidence type="ECO:0000256" key="1">
    <source>
        <dbReference type="ARBA" id="ARBA00004141"/>
    </source>
</evidence>
<evidence type="ECO:0000313" key="10">
    <source>
        <dbReference type="EMBL" id="GAA5414564.1"/>
    </source>
</evidence>
<name>A0ABP9UAR5_9BACT</name>
<sequence>MVNSPTCENTVYYSRGNTRSRRTFAWLDYLNRGQYWLYRLTDINANRKKYLNYCFYIALAYNVIISLLPIIAIVPIIINFIANPYDAGQVDLLNKLNYMMAKYMYVEYIFCFILISDWILRFLYTEYKYPFVSNRWKSRIIYLFKPANLYQLTSIVILIVLFKVYGHIDAHGWWIDYNVLGSKYVDETKLTTAQALFYRWNPGELIFVTLYAVNIFGLIPRLVTAFKDQTILTTKTGLWAIIKKRWRTPVVATIFLIILFIIFSFLILKTEQSYYNEWSLSHPGQSLDNAPNYSSSPKNVWQSLWFCLVTMTTVGYGQIIPQSPAGRIICIFLIIIGISYYSFYTVFFVSIYTKFLDKKDQEQQDKEEKLVKEEEKRALINDMKKEFVSELLKYGVIEKTNYNQVQFEERQKELKHENITFLKSNEKITKIINRHEALINAKNSLLVNNTSSDSLTTDSKTANIFLSSNYNYKAIISPNLKKNHQMIMLQLDSDVVSAIFAKEDALTVSAFFKPVAPIYKTTKVVIVDKVTNIVVGEVSVQNVVTGKTSVVWNKYGAQSGIKEQFYQFKFGKDNLVCAYIIDKVQKYKEQKLLSELETELSNELSSSFVYLK</sequence>
<dbReference type="InterPro" id="IPR013099">
    <property type="entry name" value="K_chnl_dom"/>
</dbReference>
<evidence type="ECO:0000256" key="3">
    <source>
        <dbReference type="ARBA" id="ARBA00022692"/>
    </source>
</evidence>
<protein>
    <recommendedName>
        <fullName evidence="9">Potassium channel domain-containing protein</fullName>
    </recommendedName>
</protein>
<evidence type="ECO:0000259" key="9">
    <source>
        <dbReference type="Pfam" id="PF07885"/>
    </source>
</evidence>
<dbReference type="Gene3D" id="1.10.287.70">
    <property type="match status" value="1"/>
</dbReference>